<evidence type="ECO:0000256" key="1">
    <source>
        <dbReference type="SAM" id="MobiDB-lite"/>
    </source>
</evidence>
<gene>
    <name evidence="2" type="ORF">BpHYR1_034358</name>
</gene>
<feature type="region of interest" description="Disordered" evidence="1">
    <location>
        <begin position="1"/>
        <end position="42"/>
    </location>
</feature>
<evidence type="ECO:0000313" key="3">
    <source>
        <dbReference type="Proteomes" id="UP000276133"/>
    </source>
</evidence>
<comment type="caution">
    <text evidence="2">The sequence shown here is derived from an EMBL/GenBank/DDBJ whole genome shotgun (WGS) entry which is preliminary data.</text>
</comment>
<evidence type="ECO:0000313" key="2">
    <source>
        <dbReference type="EMBL" id="RMZ93360.1"/>
    </source>
</evidence>
<dbReference type="Proteomes" id="UP000276133">
    <property type="component" value="Unassembled WGS sequence"/>
</dbReference>
<accession>A0A3M7P3E9</accession>
<dbReference type="OrthoDB" id="428346at2759"/>
<dbReference type="AlphaFoldDB" id="A0A3M7P3E9"/>
<organism evidence="2 3">
    <name type="scientific">Brachionus plicatilis</name>
    <name type="common">Marine rotifer</name>
    <name type="synonym">Brachionus muelleri</name>
    <dbReference type="NCBI Taxonomy" id="10195"/>
    <lineage>
        <taxon>Eukaryota</taxon>
        <taxon>Metazoa</taxon>
        <taxon>Spiralia</taxon>
        <taxon>Gnathifera</taxon>
        <taxon>Rotifera</taxon>
        <taxon>Eurotatoria</taxon>
        <taxon>Monogononta</taxon>
        <taxon>Pseudotrocha</taxon>
        <taxon>Ploima</taxon>
        <taxon>Brachionidae</taxon>
        <taxon>Brachionus</taxon>
    </lineage>
</organism>
<feature type="non-terminal residue" evidence="2">
    <location>
        <position position="1"/>
    </location>
</feature>
<keyword evidence="3" id="KW-1185">Reference proteome</keyword>
<name>A0A3M7P3E9_BRAPC</name>
<dbReference type="Gene3D" id="3.40.50.11350">
    <property type="match status" value="1"/>
</dbReference>
<protein>
    <submittedName>
        <fullName evidence="2">Uncharacterized protein</fullName>
    </submittedName>
</protein>
<proteinExistence type="predicted"/>
<reference evidence="2 3" key="1">
    <citation type="journal article" date="2018" name="Sci. Rep.">
        <title>Genomic signatures of local adaptation to the degree of environmental predictability in rotifers.</title>
        <authorList>
            <person name="Franch-Gras L."/>
            <person name="Hahn C."/>
            <person name="Garcia-Roger E.M."/>
            <person name="Carmona M.J."/>
            <person name="Serra M."/>
            <person name="Gomez A."/>
        </authorList>
    </citation>
    <scope>NUCLEOTIDE SEQUENCE [LARGE SCALE GENOMIC DNA]</scope>
    <source>
        <strain evidence="2">HYR1</strain>
    </source>
</reference>
<sequence>NSGSSSSDLPASSSHSSTPINQSSSNSTNQSSSNSINQSSSTPINQSYYSYNNSTIPNYSFANFSFNSNEESIEERALSSRRNLTTEFNSLTVDDSAGPAYIRKNKKVIFCSNISVSFDLFVPPVPAYIQRNTIIPSLIKDNTDKLQKFVDFQNSLSKKSEKSRIVLFIPQKAGYGNIIYGIISSLVAAILTDSLIFIRWPEVKNFVAPPITDLFDEPKFLKEDYLTIIDNFSLNDWLYEKKFRYIVNKTILLEKKGYIYKDIRPFFFTLCSNEIYFEKLLDFGLVEAKMVKLARIALKNDKMNEQLRIDQLYSIGFDVGSNLLNKIWKLKPNIQYYVDKICREHFENNFIIGMQFRFEYISPNDVPKFIECSHSIVKSLNVTKVKWFVSSDNEKILIFLKNYSHLIINSFGKIGHIVNDKSNYFRTILDNELLSKSNEMIISGGSTFGFVAALRKHELPYFVE</sequence>
<feature type="non-terminal residue" evidence="2">
    <location>
        <position position="464"/>
    </location>
</feature>
<dbReference type="EMBL" id="REGN01013875">
    <property type="protein sequence ID" value="RMZ93360.1"/>
    <property type="molecule type" value="Genomic_DNA"/>
</dbReference>